<accession>A0ABP0UVG2</accession>
<proteinExistence type="predicted"/>
<name>A0ABP0UVG2_9BRYO</name>
<keyword evidence="2" id="KW-1185">Reference proteome</keyword>
<sequence>MSCSKHLPKEKRKARGACIKVCSKKIQLAEIWLQKNPADPVVRDILSESQEKLAEVFQNSVERNRHLTSSKWLRYGDTCSKSFFDFHRIGRKKTLLRELETEEGPIGGQSDLALYVTGFYSKLYTSDSSAQGTTEAQEAY</sequence>
<organism evidence="1 2">
    <name type="scientific">Sphagnum troendelagicum</name>
    <dbReference type="NCBI Taxonomy" id="128251"/>
    <lineage>
        <taxon>Eukaryota</taxon>
        <taxon>Viridiplantae</taxon>
        <taxon>Streptophyta</taxon>
        <taxon>Embryophyta</taxon>
        <taxon>Bryophyta</taxon>
        <taxon>Sphagnophytina</taxon>
        <taxon>Sphagnopsida</taxon>
        <taxon>Sphagnales</taxon>
        <taxon>Sphagnaceae</taxon>
        <taxon>Sphagnum</taxon>
    </lineage>
</organism>
<evidence type="ECO:0000313" key="1">
    <source>
        <dbReference type="EMBL" id="CAK9231379.1"/>
    </source>
</evidence>
<dbReference type="Proteomes" id="UP001497512">
    <property type="component" value="Chromosome 7"/>
</dbReference>
<protein>
    <submittedName>
        <fullName evidence="1">Uncharacterized protein</fullName>
    </submittedName>
</protein>
<reference evidence="1" key="1">
    <citation type="submission" date="2024-02" db="EMBL/GenBank/DDBJ databases">
        <authorList>
            <consortium name="ELIXIR-Norway"/>
            <consortium name="Elixir Norway"/>
        </authorList>
    </citation>
    <scope>NUCLEOTIDE SEQUENCE</scope>
</reference>
<gene>
    <name evidence="1" type="ORF">CSSPTR1EN2_LOCUS20558</name>
</gene>
<evidence type="ECO:0000313" key="2">
    <source>
        <dbReference type="Proteomes" id="UP001497512"/>
    </source>
</evidence>
<dbReference type="EMBL" id="OZ019899">
    <property type="protein sequence ID" value="CAK9231379.1"/>
    <property type="molecule type" value="Genomic_DNA"/>
</dbReference>